<dbReference type="NCBIfam" id="TIGR03698">
    <property type="entry name" value="clan_AA_DTGF"/>
    <property type="match status" value="1"/>
</dbReference>
<sequence length="127" mass="14030">MINGIIKNGRATVNVIFRLPNKPDFTIEFVIDTGFTGDLSLPSAAVTLINLPFLYELPANLANNSWVDIPVHEALIIWNGEERIVNVLATGKRPLLGTGLLDGYELSIQFIESGLVTIQELQRFPLL</sequence>
<protein>
    <submittedName>
        <fullName evidence="1">Clan AA aspartic protease</fullName>
    </submittedName>
</protein>
<reference evidence="1 2" key="1">
    <citation type="submission" date="2015-09" db="EMBL/GenBank/DDBJ databases">
        <title>Whole genome shotgun sequence assembly of Aphanizomenon flos-aquae UKL13.</title>
        <authorList>
            <person name="Driscoll C."/>
        </authorList>
    </citation>
    <scope>NUCLEOTIDE SEQUENCE [LARGE SCALE GENOMIC DNA]</scope>
    <source>
        <strain evidence="1">MDT13</strain>
    </source>
</reference>
<evidence type="ECO:0000313" key="1">
    <source>
        <dbReference type="EMBL" id="OBQ17241.1"/>
    </source>
</evidence>
<dbReference type="GO" id="GO:0006508">
    <property type="term" value="P:proteolysis"/>
    <property type="evidence" value="ECO:0007669"/>
    <property type="project" value="UniProtKB-KW"/>
</dbReference>
<dbReference type="EMBL" id="LJOY01000121">
    <property type="protein sequence ID" value="OBQ17241.1"/>
    <property type="molecule type" value="Genomic_DNA"/>
</dbReference>
<name>A0A1B7VGW9_APHFL</name>
<dbReference type="GO" id="GO:0008233">
    <property type="term" value="F:peptidase activity"/>
    <property type="evidence" value="ECO:0007669"/>
    <property type="project" value="UniProtKB-KW"/>
</dbReference>
<evidence type="ECO:0000313" key="2">
    <source>
        <dbReference type="Proteomes" id="UP000092382"/>
    </source>
</evidence>
<dbReference type="PATRIC" id="fig|1710894.3.peg.3653"/>
<comment type="caution">
    <text evidence="1">The sequence shown here is derived from an EMBL/GenBank/DDBJ whole genome shotgun (WGS) entry which is preliminary data.</text>
</comment>
<proteinExistence type="predicted"/>
<dbReference type="InterPro" id="IPR022274">
    <property type="entry name" value="Peptidase_asp_AF0612"/>
</dbReference>
<keyword evidence="1" id="KW-0378">Hydrolase</keyword>
<keyword evidence="1" id="KW-0645">Protease</keyword>
<dbReference type="STRING" id="1803587.GCA_001593825_00454"/>
<organism evidence="1 2">
    <name type="scientific">Aphanizomenon flos-aquae LD13</name>
    <dbReference type="NCBI Taxonomy" id="1710894"/>
    <lineage>
        <taxon>Bacteria</taxon>
        <taxon>Bacillati</taxon>
        <taxon>Cyanobacteriota</taxon>
        <taxon>Cyanophyceae</taxon>
        <taxon>Nostocales</taxon>
        <taxon>Aphanizomenonaceae</taxon>
        <taxon>Aphanizomenon</taxon>
    </lineage>
</organism>
<accession>A0A1B7VGW9</accession>
<dbReference type="AlphaFoldDB" id="A0A1B7VGW9"/>
<dbReference type="Proteomes" id="UP000092382">
    <property type="component" value="Unassembled WGS sequence"/>
</dbReference>
<gene>
    <name evidence="1" type="ORF">AN481_18995</name>
</gene>